<protein>
    <recommendedName>
        <fullName evidence="4">Ribulose-phosphate 3-epimerase</fullName>
    </recommendedName>
</protein>
<dbReference type="GO" id="GO:0016857">
    <property type="term" value="F:racemase and epimerase activity, acting on carbohydrates and derivatives"/>
    <property type="evidence" value="ECO:0007669"/>
    <property type="project" value="InterPro"/>
</dbReference>
<dbReference type="AlphaFoldDB" id="A0A645I904"/>
<evidence type="ECO:0000256" key="2">
    <source>
        <dbReference type="ARBA" id="ARBA00023235"/>
    </source>
</evidence>
<sequence>MIRASGRPIHLEIDGGIDRETVKIAAEAGANMMVAGTSVFRAPDGMAAAVAGLHDATKWLKA</sequence>
<proteinExistence type="predicted"/>
<gene>
    <name evidence="3" type="ORF">SDC9_192361</name>
</gene>
<dbReference type="SUPFAM" id="SSF51366">
    <property type="entry name" value="Ribulose-phoshate binding barrel"/>
    <property type="match status" value="1"/>
</dbReference>
<evidence type="ECO:0000313" key="3">
    <source>
        <dbReference type="EMBL" id="MPN44794.1"/>
    </source>
</evidence>
<evidence type="ECO:0008006" key="4">
    <source>
        <dbReference type="Google" id="ProtNLM"/>
    </source>
</evidence>
<organism evidence="3">
    <name type="scientific">bioreactor metagenome</name>
    <dbReference type="NCBI Taxonomy" id="1076179"/>
    <lineage>
        <taxon>unclassified sequences</taxon>
        <taxon>metagenomes</taxon>
        <taxon>ecological metagenomes</taxon>
    </lineage>
</organism>
<reference evidence="3" key="1">
    <citation type="submission" date="2019-08" db="EMBL/GenBank/DDBJ databases">
        <authorList>
            <person name="Kucharzyk K."/>
            <person name="Murdoch R.W."/>
            <person name="Higgins S."/>
            <person name="Loffler F."/>
        </authorList>
    </citation>
    <scope>NUCLEOTIDE SEQUENCE</scope>
</reference>
<dbReference type="GO" id="GO:0005975">
    <property type="term" value="P:carbohydrate metabolic process"/>
    <property type="evidence" value="ECO:0007669"/>
    <property type="project" value="InterPro"/>
</dbReference>
<dbReference type="InterPro" id="IPR000056">
    <property type="entry name" value="Ribul_P_3_epim-like"/>
</dbReference>
<dbReference type="Pfam" id="PF00834">
    <property type="entry name" value="Ribul_P_3_epim"/>
    <property type="match status" value="1"/>
</dbReference>
<accession>A0A645I904</accession>
<dbReference type="InterPro" id="IPR011060">
    <property type="entry name" value="RibuloseP-bd_barrel"/>
</dbReference>
<comment type="caution">
    <text evidence="3">The sequence shown here is derived from an EMBL/GenBank/DDBJ whole genome shotgun (WGS) entry which is preliminary data.</text>
</comment>
<dbReference type="Gene3D" id="3.20.20.70">
    <property type="entry name" value="Aldolase class I"/>
    <property type="match status" value="1"/>
</dbReference>
<dbReference type="InterPro" id="IPR013785">
    <property type="entry name" value="Aldolase_TIM"/>
</dbReference>
<evidence type="ECO:0000256" key="1">
    <source>
        <dbReference type="ARBA" id="ARBA00022723"/>
    </source>
</evidence>
<dbReference type="GO" id="GO:0046872">
    <property type="term" value="F:metal ion binding"/>
    <property type="evidence" value="ECO:0007669"/>
    <property type="project" value="UniProtKB-KW"/>
</dbReference>
<name>A0A645I904_9ZZZZ</name>
<dbReference type="EMBL" id="VSSQ01104200">
    <property type="protein sequence ID" value="MPN44794.1"/>
    <property type="molecule type" value="Genomic_DNA"/>
</dbReference>
<keyword evidence="1" id="KW-0479">Metal-binding</keyword>
<keyword evidence="2" id="KW-0413">Isomerase</keyword>